<feature type="compositionally biased region" description="Polar residues" evidence="1">
    <location>
        <begin position="20"/>
        <end position="29"/>
    </location>
</feature>
<evidence type="ECO:0000256" key="2">
    <source>
        <dbReference type="SAM" id="Phobius"/>
    </source>
</evidence>
<proteinExistence type="predicted"/>
<feature type="transmembrane region" description="Helical" evidence="2">
    <location>
        <begin position="50"/>
        <end position="70"/>
    </location>
</feature>
<evidence type="ECO:0000313" key="3">
    <source>
        <dbReference type="EMBL" id="QKD83395.1"/>
    </source>
</evidence>
<dbReference type="RefSeq" id="WP_172357078.1">
    <property type="nucleotide sequence ID" value="NZ_CP053661.1"/>
</dbReference>
<sequence length="165" mass="18496">MTPFRWLRARFSQGRILSAQDGQTAQKPGSSSPLRSPANSPPLPSRLRPALLLLALPAVGALFWLGTGWLNQRVLGQSYRLPDQIILPNPQQVELTLRLTVVSIDVEIDRREGTSEVAVQVRGSTLQALEFEYPLTDYATVERAIAQELSLPPEQVRQLIRYRIE</sequence>
<dbReference type="AlphaFoldDB" id="A0A6M8BM72"/>
<organism evidence="3 4">
    <name type="scientific">Thermoleptolyngbya sichuanensis A183</name>
    <dbReference type="NCBI Taxonomy" id="2737172"/>
    <lineage>
        <taxon>Bacteria</taxon>
        <taxon>Bacillati</taxon>
        <taxon>Cyanobacteriota</taxon>
        <taxon>Cyanophyceae</taxon>
        <taxon>Oculatellales</taxon>
        <taxon>Oculatellaceae</taxon>
        <taxon>Thermoleptolyngbya</taxon>
        <taxon>Thermoleptolyngbya sichuanensis</taxon>
    </lineage>
</organism>
<dbReference type="Proteomes" id="UP000505210">
    <property type="component" value="Chromosome"/>
</dbReference>
<dbReference type="KEGG" id="theu:HPC62_15385"/>
<keyword evidence="2" id="KW-1133">Transmembrane helix</keyword>
<name>A0A6M8BM72_9CYAN</name>
<keyword evidence="2" id="KW-0472">Membrane</keyword>
<keyword evidence="4" id="KW-1185">Reference proteome</keyword>
<evidence type="ECO:0000256" key="1">
    <source>
        <dbReference type="SAM" id="MobiDB-lite"/>
    </source>
</evidence>
<protein>
    <submittedName>
        <fullName evidence="3">Uncharacterized protein</fullName>
    </submittedName>
</protein>
<feature type="region of interest" description="Disordered" evidence="1">
    <location>
        <begin position="18"/>
        <end position="42"/>
    </location>
</feature>
<accession>A0A6M8BM72</accession>
<reference evidence="3 4" key="1">
    <citation type="submission" date="2020-05" db="EMBL/GenBank/DDBJ databases">
        <title>Complete genome sequence of of a novel Thermoleptolyngbya strain isolated from hot springs of Ganzi, Sichuan China.</title>
        <authorList>
            <person name="Tang J."/>
            <person name="Daroch M."/>
            <person name="Li L."/>
            <person name="Waleron K."/>
            <person name="Waleron M."/>
            <person name="Waleron M."/>
        </authorList>
    </citation>
    <scope>NUCLEOTIDE SEQUENCE [LARGE SCALE GENOMIC DNA]</scope>
    <source>
        <strain evidence="3 4">PKUAC-SCTA183</strain>
    </source>
</reference>
<evidence type="ECO:0000313" key="4">
    <source>
        <dbReference type="Proteomes" id="UP000505210"/>
    </source>
</evidence>
<gene>
    <name evidence="3" type="ORF">HPC62_15385</name>
</gene>
<dbReference type="EMBL" id="CP053661">
    <property type="protein sequence ID" value="QKD83395.1"/>
    <property type="molecule type" value="Genomic_DNA"/>
</dbReference>
<keyword evidence="2" id="KW-0812">Transmembrane</keyword>